<evidence type="ECO:0000313" key="9">
    <source>
        <dbReference type="Proteomes" id="UP001523216"/>
    </source>
</evidence>
<dbReference type="SMART" id="SM00862">
    <property type="entry name" value="Trans_reg_C"/>
    <property type="match status" value="1"/>
</dbReference>
<dbReference type="Pfam" id="PF03704">
    <property type="entry name" value="BTAD"/>
    <property type="match status" value="1"/>
</dbReference>
<dbReference type="SMART" id="SM01043">
    <property type="entry name" value="BTAD"/>
    <property type="match status" value="1"/>
</dbReference>
<accession>A0ABT0XW71</accession>
<name>A0ABT0XW71_9ACTN</name>
<dbReference type="EMBL" id="JAMQOL010000012">
    <property type="protein sequence ID" value="MCM4078040.1"/>
    <property type="molecule type" value="Genomic_DNA"/>
</dbReference>
<dbReference type="InterPro" id="IPR051677">
    <property type="entry name" value="AfsR-DnrI-RedD_regulator"/>
</dbReference>
<dbReference type="Proteomes" id="UP001523216">
    <property type="component" value="Unassembled WGS sequence"/>
</dbReference>
<dbReference type="InterPro" id="IPR036388">
    <property type="entry name" value="WH-like_DNA-bd_sf"/>
</dbReference>
<keyword evidence="4" id="KW-0804">Transcription</keyword>
<evidence type="ECO:0000256" key="2">
    <source>
        <dbReference type="ARBA" id="ARBA00023015"/>
    </source>
</evidence>
<sequence length="690" mass="72822">MSAEHEGIDLRLLGPVRVSRDGTEIALGSARRTAVLCVLALHAGRAVSREQLVAAVWGEDAPASATANVYTYVSALRQALEPARGRWATGQLLTSGGGTYELRVRPESIDVLRFEALRETAREHRAAGDAAAELAAVRAALELWDGEPMAGVPGPFAAAQRLRLAELRLATAERLAALTTGTGGAGPRDRPQARPPVSPSSGRPPVARQRLFLVGRTQEVRRLRRAATEARHGRGSSLRVEGGPGSGKTVLVAAALDGLARVGWAVGDELAQRVPLGLLAECAADADPPLAERLQALAVEEHAGDRVQRAAALIRDAAAGAPLILVADDLHWADPDTVRVWSALATGIGRTSLLLVATTRQNGGPAADVVALPPLDAGAATALIRAAAAEPPEPQRLARIVDDAGGNPYYLRHLAEDRPGATAAAVGAHLASLPEATRTALRGVAFLGAYALSRPGARPVACAVSELAVAGDRDPDEVAAALAPARDGGLIVIDGDRAEFRHRVVARTLHEGTPGALRTALHRSFADRLAAEEGRPELIVEQLLAGDVPLDDTIAAWLLARVEPLAWLAPQPVVAVLQRARAHHAVSPARRLTLTAWLARLLLRERRNAAAEAGWVAARTSDPELEGEMRWIAARSHEERGRFEAAAEIARAALREQRITPFWAEALRTLLARIPRPAATPGPALAAERS</sequence>
<evidence type="ECO:0000313" key="8">
    <source>
        <dbReference type="EMBL" id="MCM4078040.1"/>
    </source>
</evidence>
<reference evidence="8 9" key="1">
    <citation type="submission" date="2022-06" db="EMBL/GenBank/DDBJ databases">
        <title>Actinoplanes abujensis sp. nov., isolated from Nigerian arid soil.</title>
        <authorList>
            <person name="Ding P."/>
        </authorList>
    </citation>
    <scope>NUCLEOTIDE SEQUENCE [LARGE SCALE GENOMIC DNA]</scope>
    <source>
        <strain evidence="9">TRM88002</strain>
    </source>
</reference>
<dbReference type="SUPFAM" id="SSF48452">
    <property type="entry name" value="TPR-like"/>
    <property type="match status" value="1"/>
</dbReference>
<keyword evidence="3 5" id="KW-0238">DNA-binding</keyword>
<dbReference type="Pfam" id="PF13191">
    <property type="entry name" value="AAA_16"/>
    <property type="match status" value="1"/>
</dbReference>
<evidence type="ECO:0000256" key="4">
    <source>
        <dbReference type="ARBA" id="ARBA00023163"/>
    </source>
</evidence>
<keyword evidence="9" id="KW-1185">Reference proteome</keyword>
<proteinExistence type="inferred from homology"/>
<dbReference type="CDD" id="cd00383">
    <property type="entry name" value="trans_reg_C"/>
    <property type="match status" value="1"/>
</dbReference>
<dbReference type="SUPFAM" id="SSF46894">
    <property type="entry name" value="C-terminal effector domain of the bipartite response regulators"/>
    <property type="match status" value="1"/>
</dbReference>
<feature type="DNA-binding region" description="OmpR/PhoB-type" evidence="5">
    <location>
        <begin position="1"/>
        <end position="104"/>
    </location>
</feature>
<dbReference type="SUPFAM" id="SSF52540">
    <property type="entry name" value="P-loop containing nucleoside triphosphate hydrolases"/>
    <property type="match status" value="1"/>
</dbReference>
<organism evidence="8 9">
    <name type="scientific">Paractinoplanes hotanensis</name>
    <dbReference type="NCBI Taxonomy" id="2906497"/>
    <lineage>
        <taxon>Bacteria</taxon>
        <taxon>Bacillati</taxon>
        <taxon>Actinomycetota</taxon>
        <taxon>Actinomycetes</taxon>
        <taxon>Micromonosporales</taxon>
        <taxon>Micromonosporaceae</taxon>
        <taxon>Paractinoplanes</taxon>
    </lineage>
</organism>
<protein>
    <submittedName>
        <fullName evidence="8">AAA family ATPase</fullName>
    </submittedName>
</protein>
<evidence type="ECO:0000256" key="5">
    <source>
        <dbReference type="PROSITE-ProRule" id="PRU01091"/>
    </source>
</evidence>
<dbReference type="PROSITE" id="PS51755">
    <property type="entry name" value="OMPR_PHOB"/>
    <property type="match status" value="1"/>
</dbReference>
<dbReference type="RefSeq" id="WP_251797888.1">
    <property type="nucleotide sequence ID" value="NZ_JAMQOL010000012.1"/>
</dbReference>
<evidence type="ECO:0000256" key="3">
    <source>
        <dbReference type="ARBA" id="ARBA00023125"/>
    </source>
</evidence>
<gene>
    <name evidence="8" type="ORF">LXN57_10720</name>
</gene>
<dbReference type="PANTHER" id="PTHR35807">
    <property type="entry name" value="TRANSCRIPTIONAL REGULATOR REDD-RELATED"/>
    <property type="match status" value="1"/>
</dbReference>
<dbReference type="Pfam" id="PF00486">
    <property type="entry name" value="Trans_reg_C"/>
    <property type="match status" value="1"/>
</dbReference>
<dbReference type="InterPro" id="IPR011990">
    <property type="entry name" value="TPR-like_helical_dom_sf"/>
</dbReference>
<feature type="domain" description="OmpR/PhoB-type" evidence="7">
    <location>
        <begin position="1"/>
        <end position="104"/>
    </location>
</feature>
<evidence type="ECO:0000256" key="6">
    <source>
        <dbReference type="SAM" id="MobiDB-lite"/>
    </source>
</evidence>
<dbReference type="InterPro" id="IPR016032">
    <property type="entry name" value="Sig_transdc_resp-reg_C-effctor"/>
</dbReference>
<dbReference type="InterPro" id="IPR001867">
    <property type="entry name" value="OmpR/PhoB-type_DNA-bd"/>
</dbReference>
<dbReference type="InterPro" id="IPR005158">
    <property type="entry name" value="BTAD"/>
</dbReference>
<feature type="compositionally biased region" description="Low complexity" evidence="6">
    <location>
        <begin position="199"/>
        <end position="208"/>
    </location>
</feature>
<dbReference type="PANTHER" id="PTHR35807:SF1">
    <property type="entry name" value="TRANSCRIPTIONAL REGULATOR REDD"/>
    <property type="match status" value="1"/>
</dbReference>
<evidence type="ECO:0000256" key="1">
    <source>
        <dbReference type="ARBA" id="ARBA00005820"/>
    </source>
</evidence>
<keyword evidence="2" id="KW-0805">Transcription regulation</keyword>
<dbReference type="Gene3D" id="1.10.10.10">
    <property type="entry name" value="Winged helix-like DNA-binding domain superfamily/Winged helix DNA-binding domain"/>
    <property type="match status" value="1"/>
</dbReference>
<evidence type="ECO:0000259" key="7">
    <source>
        <dbReference type="PROSITE" id="PS51755"/>
    </source>
</evidence>
<dbReference type="InterPro" id="IPR027417">
    <property type="entry name" value="P-loop_NTPase"/>
</dbReference>
<feature type="region of interest" description="Disordered" evidence="6">
    <location>
        <begin position="178"/>
        <end position="208"/>
    </location>
</feature>
<dbReference type="InterPro" id="IPR041664">
    <property type="entry name" value="AAA_16"/>
</dbReference>
<dbReference type="Gene3D" id="1.25.40.10">
    <property type="entry name" value="Tetratricopeptide repeat domain"/>
    <property type="match status" value="1"/>
</dbReference>
<comment type="similarity">
    <text evidence="1">Belongs to the AfsR/DnrI/RedD regulatory family.</text>
</comment>
<comment type="caution">
    <text evidence="8">The sequence shown here is derived from an EMBL/GenBank/DDBJ whole genome shotgun (WGS) entry which is preliminary data.</text>
</comment>